<evidence type="ECO:0000313" key="2">
    <source>
        <dbReference type="Proteomes" id="UP000002573"/>
    </source>
</evidence>
<keyword evidence="2" id="KW-1185">Reference proteome</keyword>
<dbReference type="PANTHER" id="PTHR35610">
    <property type="entry name" value="3-ISOPROPYLMALATE DEHYDRATASE-RELATED"/>
    <property type="match status" value="1"/>
</dbReference>
<organism evidence="1 2">
    <name type="scientific">Staphylothermus hellenicus (strain DSM 12710 / JCM 10830 / BK20S6-10-b1 / P8)</name>
    <dbReference type="NCBI Taxonomy" id="591019"/>
    <lineage>
        <taxon>Archaea</taxon>
        <taxon>Thermoproteota</taxon>
        <taxon>Thermoprotei</taxon>
        <taxon>Desulfurococcales</taxon>
        <taxon>Desulfurococcaceae</taxon>
        <taxon>Staphylothermus</taxon>
    </lineage>
</organism>
<dbReference type="GeneID" id="9234461"/>
<dbReference type="AlphaFoldDB" id="D7D926"/>
<reference evidence="2" key="1">
    <citation type="submission" date="2010-05" db="EMBL/GenBank/DDBJ databases">
        <title>Complete sequence of Staphylothermus hellenicus DSM 12710.</title>
        <authorList>
            <consortium name="US DOE Joint Genome Institute"/>
            <person name="Lucas S."/>
            <person name="Copeland A."/>
            <person name="Lapidus A."/>
            <person name="Cheng J.-F."/>
            <person name="Bruce D."/>
            <person name="Goodwin L."/>
            <person name="Pitluck S."/>
            <person name="Davenport K."/>
            <person name="Detter J.C."/>
            <person name="Han C."/>
            <person name="Tapia R."/>
            <person name="Larimer F."/>
            <person name="Land M."/>
            <person name="Hauser L."/>
            <person name="Kyrpides N."/>
            <person name="Mikhailova N."/>
            <person name="Anderson I.J."/>
            <person name="Woyke T."/>
        </authorList>
    </citation>
    <scope>NUCLEOTIDE SEQUENCE [LARGE SCALE GENOMIC DNA]</scope>
    <source>
        <strain evidence="2">DSM 12710 / JCM 10830 / BK20S6-10-b1 / P8</strain>
    </source>
</reference>
<dbReference type="SUPFAM" id="SSF159659">
    <property type="entry name" value="Cgl1923-like"/>
    <property type="match status" value="1"/>
</dbReference>
<dbReference type="Pfam" id="PF09754">
    <property type="entry name" value="PAC2"/>
    <property type="match status" value="1"/>
</dbReference>
<dbReference type="OrthoDB" id="31247at2157"/>
<evidence type="ECO:0000313" key="1">
    <source>
        <dbReference type="EMBL" id="ADI32272.1"/>
    </source>
</evidence>
<protein>
    <recommendedName>
        <fullName evidence="3">Proteasome assembly chaperone family protein</fullName>
    </recommendedName>
</protein>
<accession>D7D926</accession>
<proteinExistence type="predicted"/>
<dbReference type="Proteomes" id="UP000002573">
    <property type="component" value="Chromosome"/>
</dbReference>
<sequence length="268" mass="30428">MGPKLLIKRPKRTLTYERLIIHEYFDPYEEPAPEYLVLGLPDAGLVGAIASRYLVMNKNLKLVGEIDSPTYFPPVTVIHKSTPMSPIQIYMPSDRRYLVLLSEAPIPASAVYPLSLAILEYSREIGIKHIISLSGIAAPNRLQIKKPRSYWLASTASSAELLKDKGLEELREGFIVGPYATILKEARRRSINNLVIFVESFLDLPDPESAAEALKILSQIINIDIDIGKLLKEAELIKLQTRELMRQTKRSMSEMQKKFEMQMPLMYQ</sequence>
<dbReference type="HOGENOM" id="CLU_075000_0_1_2"/>
<dbReference type="eggNOG" id="arCOG00347">
    <property type="taxonomic scope" value="Archaea"/>
</dbReference>
<name>D7D926_STAHD</name>
<dbReference type="Gene3D" id="3.40.50.10900">
    <property type="entry name" value="PAC-like subunit"/>
    <property type="match status" value="1"/>
</dbReference>
<dbReference type="InterPro" id="IPR019151">
    <property type="entry name" value="Proteasome_assmbl_chaperone_2"/>
</dbReference>
<dbReference type="PANTHER" id="PTHR35610:SF3">
    <property type="entry name" value="PROTEASOME ASSEMBLY CHAPERONE FAMILY PROTEIN"/>
    <property type="match status" value="1"/>
</dbReference>
<dbReference type="RefSeq" id="WP_013143470.1">
    <property type="nucleotide sequence ID" value="NC_014205.1"/>
</dbReference>
<dbReference type="EMBL" id="CP002051">
    <property type="protein sequence ID" value="ADI32272.1"/>
    <property type="molecule type" value="Genomic_DNA"/>
</dbReference>
<gene>
    <name evidence="1" type="ordered locus">Shell_1172</name>
</gene>
<evidence type="ECO:0008006" key="3">
    <source>
        <dbReference type="Google" id="ProtNLM"/>
    </source>
</evidence>
<reference evidence="1 2" key="2">
    <citation type="journal article" date="2011" name="Stand. Genomic Sci.">
        <title>Complete genome sequence of Staphylothermus hellenicus P8.</title>
        <authorList>
            <person name="Anderson I."/>
            <person name="Wirth R."/>
            <person name="Lucas S."/>
            <person name="Copeland A."/>
            <person name="Lapidus A."/>
            <person name="Cheng J.F."/>
            <person name="Goodwin L."/>
            <person name="Pitluck S."/>
            <person name="Davenport K."/>
            <person name="Detter J.C."/>
            <person name="Han C."/>
            <person name="Tapia R."/>
            <person name="Land M."/>
            <person name="Hauser L."/>
            <person name="Pati A."/>
            <person name="Mikhailova N."/>
            <person name="Woyke T."/>
            <person name="Klenk H.P."/>
            <person name="Kyrpides N."/>
            <person name="Ivanova N."/>
        </authorList>
    </citation>
    <scope>NUCLEOTIDE SEQUENCE [LARGE SCALE GENOMIC DNA]</scope>
    <source>
        <strain evidence="2">DSM 12710 / JCM 10830 / BK20S6-10-b1 / P8</strain>
    </source>
</reference>
<dbReference type="STRING" id="591019.Shell_1172"/>
<dbReference type="KEGG" id="shc:Shell_1172"/>
<dbReference type="InterPro" id="IPR038389">
    <property type="entry name" value="PSMG2_sf"/>
</dbReference>